<dbReference type="InterPro" id="IPR036291">
    <property type="entry name" value="NAD(P)-bd_dom_sf"/>
</dbReference>
<dbReference type="SUPFAM" id="SSF51735">
    <property type="entry name" value="NAD(P)-binding Rossmann-fold domains"/>
    <property type="match status" value="1"/>
</dbReference>
<dbReference type="PANTHER" id="PTHR24320:SF283">
    <property type="entry name" value="RETINOL DEHYDROGENASE 11"/>
    <property type="match status" value="1"/>
</dbReference>
<evidence type="ECO:0008006" key="6">
    <source>
        <dbReference type="Google" id="ProtNLM"/>
    </source>
</evidence>
<dbReference type="AlphaFoldDB" id="A0A4Z1F718"/>
<dbReference type="Gene3D" id="3.40.50.720">
    <property type="entry name" value="NAD(P)-binding Rossmann-like Domain"/>
    <property type="match status" value="1"/>
</dbReference>
<dbReference type="Proteomes" id="UP000297777">
    <property type="component" value="Unassembled WGS sequence"/>
</dbReference>
<protein>
    <recommendedName>
        <fullName evidence="6">Oxidoreductase</fullName>
    </recommendedName>
</protein>
<keyword evidence="5" id="KW-1185">Reference proteome</keyword>
<dbReference type="PANTHER" id="PTHR24320">
    <property type="entry name" value="RETINOL DEHYDROGENASE"/>
    <property type="match status" value="1"/>
</dbReference>
<accession>A0A4Z1F718</accession>
<reference evidence="4 5" key="1">
    <citation type="submission" date="2017-12" db="EMBL/GenBank/DDBJ databases">
        <title>Comparative genomics of Botrytis spp.</title>
        <authorList>
            <person name="Valero-Jimenez C.A."/>
            <person name="Tapia P."/>
            <person name="Veloso J."/>
            <person name="Silva-Moreno E."/>
            <person name="Staats M."/>
            <person name="Valdes J.H."/>
            <person name="Van Kan J.A.L."/>
        </authorList>
    </citation>
    <scope>NUCLEOTIDE SEQUENCE [LARGE SCALE GENOMIC DNA]</scope>
    <source>
        <strain evidence="4 5">Bt9001</strain>
    </source>
</reference>
<name>A0A4Z1F718_9HELO</name>
<evidence type="ECO:0000256" key="2">
    <source>
        <dbReference type="ARBA" id="ARBA00023002"/>
    </source>
</evidence>
<proteinExistence type="inferred from homology"/>
<organism evidence="4 5">
    <name type="scientific">Botrytis tulipae</name>
    <dbReference type="NCBI Taxonomy" id="87230"/>
    <lineage>
        <taxon>Eukaryota</taxon>
        <taxon>Fungi</taxon>
        <taxon>Dikarya</taxon>
        <taxon>Ascomycota</taxon>
        <taxon>Pezizomycotina</taxon>
        <taxon>Leotiomycetes</taxon>
        <taxon>Helotiales</taxon>
        <taxon>Sclerotiniaceae</taxon>
        <taxon>Botrytis</taxon>
    </lineage>
</organism>
<comment type="caution">
    <text evidence="4">The sequence shown here is derived from an EMBL/GenBank/DDBJ whole genome shotgun (WGS) entry which is preliminary data.</text>
</comment>
<dbReference type="EMBL" id="PQXH01000004">
    <property type="protein sequence ID" value="TGO19480.1"/>
    <property type="molecule type" value="Genomic_DNA"/>
</dbReference>
<dbReference type="Pfam" id="PF00106">
    <property type="entry name" value="adh_short"/>
    <property type="match status" value="1"/>
</dbReference>
<gene>
    <name evidence="4" type="ORF">BTUL_0004g01190</name>
</gene>
<dbReference type="PRINTS" id="PR00081">
    <property type="entry name" value="GDHRDH"/>
</dbReference>
<evidence type="ECO:0000313" key="5">
    <source>
        <dbReference type="Proteomes" id="UP000297777"/>
    </source>
</evidence>
<evidence type="ECO:0000256" key="1">
    <source>
        <dbReference type="ARBA" id="ARBA00006484"/>
    </source>
</evidence>
<keyword evidence="2" id="KW-0560">Oxidoreductase</keyword>
<sequence>MASFDINTTGDDVLKHFSKHAEGKTFVITGPSENGIGAESAITLASAKPQKIILVGRTESRVISVIEAITKINPDIQVSFVEIDLLNIKSVRQAAEKIKTLTDRIDVLINNAGVMAVKHYATSVDGVESQFAANYLGHFLLTNLLIKEMVAAVNMGRGARIVQVGSLGYQLGETIIEDINFKDGKTYNPWVAYGQAKTAMILFNLALDKRLKEKGITALICHPGVTLESKLLVNSSVDNESFADAYVLAIKRNDDITSGNPLPPQNMVTLKQAAGVVLFTALNPSLTEAAPAFIVENEIYTETKDYALNEETAEGL</sequence>
<dbReference type="OrthoDB" id="191139at2759"/>
<comment type="similarity">
    <text evidence="1 3">Belongs to the short-chain dehydrogenases/reductases (SDR) family.</text>
</comment>
<dbReference type="InterPro" id="IPR002347">
    <property type="entry name" value="SDR_fam"/>
</dbReference>
<evidence type="ECO:0000313" key="4">
    <source>
        <dbReference type="EMBL" id="TGO19480.1"/>
    </source>
</evidence>
<dbReference type="PRINTS" id="PR00080">
    <property type="entry name" value="SDRFAMILY"/>
</dbReference>
<evidence type="ECO:0000256" key="3">
    <source>
        <dbReference type="RuleBase" id="RU000363"/>
    </source>
</evidence>
<dbReference type="GO" id="GO:0016491">
    <property type="term" value="F:oxidoreductase activity"/>
    <property type="evidence" value="ECO:0007669"/>
    <property type="project" value="UniProtKB-KW"/>
</dbReference>